<dbReference type="AlphaFoldDB" id="A0A1V9EPJ6"/>
<evidence type="ECO:0000256" key="3">
    <source>
        <dbReference type="ARBA" id="ARBA00022729"/>
    </source>
</evidence>
<proteinExistence type="inferred from homology"/>
<keyword evidence="9" id="KW-1185">Reference proteome</keyword>
<dbReference type="STRING" id="354355.SAMN05660816_02363"/>
<comment type="caution">
    <text evidence="8">The sequence shown here is derived from an EMBL/GenBank/DDBJ whole genome shotgun (WGS) entry which is preliminary data.</text>
</comment>
<dbReference type="OrthoDB" id="653598at2"/>
<keyword evidence="3" id="KW-0732">Signal</keyword>
<evidence type="ECO:0000256" key="1">
    <source>
        <dbReference type="ARBA" id="ARBA00004442"/>
    </source>
</evidence>
<protein>
    <submittedName>
        <fullName evidence="8">Uncharacterized protein</fullName>
    </submittedName>
</protein>
<evidence type="ECO:0000313" key="9">
    <source>
        <dbReference type="Proteomes" id="UP000192610"/>
    </source>
</evidence>
<evidence type="ECO:0000313" key="8">
    <source>
        <dbReference type="EMBL" id="OQP48036.1"/>
    </source>
</evidence>
<evidence type="ECO:0000259" key="7">
    <source>
        <dbReference type="Pfam" id="PF14322"/>
    </source>
</evidence>
<dbReference type="GO" id="GO:0009279">
    <property type="term" value="C:cell outer membrane"/>
    <property type="evidence" value="ECO:0007669"/>
    <property type="project" value="UniProtKB-SubCell"/>
</dbReference>
<dbReference type="Proteomes" id="UP000192610">
    <property type="component" value="Unassembled WGS sequence"/>
</dbReference>
<dbReference type="SUPFAM" id="SSF48452">
    <property type="entry name" value="TPR-like"/>
    <property type="match status" value="1"/>
</dbReference>
<sequence>MNYFQTILLLIGITGSTACSKNKNLETDPSSSITTIRTLADCQSLLNNKDLFNETPVLGEISADDCYIAPIFLNSLSIPEKNAYTWQVEIFEGQKNVADYSTPYAQVHIANQVLTALPRIKVSKVEQAEKNNIEGTAYFFRAYAFFNLLQLFAPPYDITIAASSPGIALPLTPDINTIYSRASLEASYKRVITDLRQAKSGLIDKVYRDQPSKPAADAMLARVFLSMGDYLQAGAYADSCLQNYNTLMNYNLLDLSLSLPIPNLNDEILYYSNIRNNNGIFLRRISRYSFVDSILYGSYAVNDLRKKVFFNRDSTKVVGYKASYTGNQFAFSGLATDEVYLISAECKARAGDLPGALQDLNTLLANRFSPDTFQPYSAATPQEVLKFILEERRKELVYRGLRFTDLRRLNKSGAGIVLNRVVNGMIYQLSPNDLRYTLPIPDDALDGSLIVQNPRQ</sequence>
<organism evidence="8 9">
    <name type="scientific">Niastella yeongjuensis</name>
    <dbReference type="NCBI Taxonomy" id="354355"/>
    <lineage>
        <taxon>Bacteria</taxon>
        <taxon>Pseudomonadati</taxon>
        <taxon>Bacteroidota</taxon>
        <taxon>Chitinophagia</taxon>
        <taxon>Chitinophagales</taxon>
        <taxon>Chitinophagaceae</taxon>
        <taxon>Niastella</taxon>
    </lineage>
</organism>
<evidence type="ECO:0000259" key="6">
    <source>
        <dbReference type="Pfam" id="PF07980"/>
    </source>
</evidence>
<dbReference type="RefSeq" id="WP_081200570.1">
    <property type="nucleotide sequence ID" value="NZ_FOCZ01000004.1"/>
</dbReference>
<gene>
    <name evidence="8" type="ORF">A4H97_29815</name>
</gene>
<feature type="domain" description="SusD-like N-terminal" evidence="7">
    <location>
        <begin position="82"/>
        <end position="225"/>
    </location>
</feature>
<dbReference type="EMBL" id="LVXG01000018">
    <property type="protein sequence ID" value="OQP48036.1"/>
    <property type="molecule type" value="Genomic_DNA"/>
</dbReference>
<name>A0A1V9EPJ6_9BACT</name>
<dbReference type="InterPro" id="IPR011990">
    <property type="entry name" value="TPR-like_helical_dom_sf"/>
</dbReference>
<evidence type="ECO:0000256" key="5">
    <source>
        <dbReference type="ARBA" id="ARBA00023237"/>
    </source>
</evidence>
<reference evidence="9" key="1">
    <citation type="submission" date="2016-04" db="EMBL/GenBank/DDBJ databases">
        <authorList>
            <person name="Chen L."/>
            <person name="Zhuang W."/>
            <person name="Wang G."/>
        </authorList>
    </citation>
    <scope>NUCLEOTIDE SEQUENCE [LARGE SCALE GENOMIC DNA]</scope>
    <source>
        <strain evidence="9">17621</strain>
    </source>
</reference>
<dbReference type="InterPro" id="IPR033985">
    <property type="entry name" value="SusD-like_N"/>
</dbReference>
<accession>A0A1V9EPJ6</accession>
<evidence type="ECO:0000256" key="2">
    <source>
        <dbReference type="ARBA" id="ARBA00006275"/>
    </source>
</evidence>
<dbReference type="InterPro" id="IPR012944">
    <property type="entry name" value="SusD_RagB_dom"/>
</dbReference>
<dbReference type="Gene3D" id="1.25.40.390">
    <property type="match status" value="1"/>
</dbReference>
<comment type="subcellular location">
    <subcellularLocation>
        <location evidence="1">Cell outer membrane</location>
    </subcellularLocation>
</comment>
<keyword evidence="4" id="KW-0472">Membrane</keyword>
<evidence type="ECO:0000256" key="4">
    <source>
        <dbReference type="ARBA" id="ARBA00023136"/>
    </source>
</evidence>
<keyword evidence="5" id="KW-0998">Cell outer membrane</keyword>
<feature type="domain" description="RagB/SusD" evidence="6">
    <location>
        <begin position="338"/>
        <end position="446"/>
    </location>
</feature>
<dbReference type="Pfam" id="PF14322">
    <property type="entry name" value="SusD-like_3"/>
    <property type="match status" value="1"/>
</dbReference>
<dbReference type="Pfam" id="PF07980">
    <property type="entry name" value="SusD_RagB"/>
    <property type="match status" value="1"/>
</dbReference>
<comment type="similarity">
    <text evidence="2">Belongs to the SusD family.</text>
</comment>